<geneLocation type="plasmid" evidence="3">
    <name>pIron_OXY</name>
</geneLocation>
<dbReference type="RefSeq" id="WP_060591201.1">
    <property type="nucleotide sequence ID" value="NZ_MN783747.1"/>
</dbReference>
<dbReference type="AlphaFoldDB" id="A0A6C0L4R2"/>
<dbReference type="InterPro" id="IPR050772">
    <property type="entry name" value="Hydratase-Decarb/MhpD_sf"/>
</dbReference>
<evidence type="ECO:0000259" key="2">
    <source>
        <dbReference type="Pfam" id="PF01557"/>
    </source>
</evidence>
<dbReference type="PANTHER" id="PTHR30143">
    <property type="entry name" value="ACID HYDRATASE"/>
    <property type="match status" value="1"/>
</dbReference>
<evidence type="ECO:0000256" key="1">
    <source>
        <dbReference type="ARBA" id="ARBA00023239"/>
    </source>
</evidence>
<dbReference type="Pfam" id="PF01557">
    <property type="entry name" value="FAA_hydrolase"/>
    <property type="match status" value="1"/>
</dbReference>
<keyword evidence="1" id="KW-0456">Lyase</keyword>
<dbReference type="PANTHER" id="PTHR30143:SF0">
    <property type="entry name" value="2-KETO-4-PENTENOATE HYDRATASE"/>
    <property type="match status" value="1"/>
</dbReference>
<dbReference type="GO" id="GO:0005737">
    <property type="term" value="C:cytoplasm"/>
    <property type="evidence" value="ECO:0007669"/>
    <property type="project" value="TreeGrafter"/>
</dbReference>
<dbReference type="InterPro" id="IPR011234">
    <property type="entry name" value="Fumarylacetoacetase-like_C"/>
</dbReference>
<evidence type="ECO:0000313" key="3">
    <source>
        <dbReference type="EMBL" id="QHU24183.1"/>
    </source>
</evidence>
<dbReference type="EMBL" id="MN783747">
    <property type="protein sequence ID" value="QHU24183.1"/>
    <property type="molecule type" value="Genomic_DNA"/>
</dbReference>
<protein>
    <submittedName>
        <fullName evidence="3">2-keto-4-pentenoate hydratase</fullName>
    </submittedName>
</protein>
<dbReference type="InterPro" id="IPR036663">
    <property type="entry name" value="Fumarylacetoacetase_C_sf"/>
</dbReference>
<organism evidence="3">
    <name type="scientific">Klebsiella oxytoca</name>
    <dbReference type="NCBI Taxonomy" id="571"/>
    <lineage>
        <taxon>Bacteria</taxon>
        <taxon>Pseudomonadati</taxon>
        <taxon>Pseudomonadota</taxon>
        <taxon>Gammaproteobacteria</taxon>
        <taxon>Enterobacterales</taxon>
        <taxon>Enterobacteriaceae</taxon>
        <taxon>Klebsiella/Raoultella group</taxon>
        <taxon>Klebsiella</taxon>
    </lineage>
</organism>
<keyword evidence="3" id="KW-0614">Plasmid</keyword>
<proteinExistence type="predicted"/>
<dbReference type="Gene3D" id="3.90.850.10">
    <property type="entry name" value="Fumarylacetoacetase-like, C-terminal domain"/>
    <property type="match status" value="1"/>
</dbReference>
<dbReference type="GO" id="GO:0008684">
    <property type="term" value="F:2-oxopent-4-enoate hydratase activity"/>
    <property type="evidence" value="ECO:0007669"/>
    <property type="project" value="TreeGrafter"/>
</dbReference>
<dbReference type="SUPFAM" id="SSF56529">
    <property type="entry name" value="FAH"/>
    <property type="match status" value="1"/>
</dbReference>
<reference evidence="3" key="1">
    <citation type="journal article" date="2020" name="Antimicrob. Agents Chemother.">
        <title>A multi-species bunch of VIM-1 carbapenemase producing Enterobacterales linked by a novel, highly conjugative and broad-host range IncA plasmid, menaces the re-emergence of VIM-1.</title>
        <authorList>
            <person name="Arcari G."/>
            <person name="Di Lella F.M."/>
            <person name="Bibbolino G."/>
            <person name="Mengoni F."/>
            <person name="Beccaccioli M."/>
            <person name="Antonelli G."/>
            <person name="Faino L."/>
            <person name="Carattoli A."/>
        </authorList>
    </citation>
    <scope>NUCLEOTIDE SEQUENCE</scope>
    <source>
        <plasmid evidence="3">pIron_OXY</plasmid>
    </source>
</reference>
<accession>A0A6C0L4R2</accession>
<feature type="domain" description="Fumarylacetoacetase-like C-terminal" evidence="2">
    <location>
        <begin position="84"/>
        <end position="245"/>
    </location>
</feature>
<name>A0A6C0L4R2_KLEOX</name>
<sequence length="249" mass="27253">MNTVERVTASLIRGWQEGRRQSADGLSLDTAAQAYEVQQRVADRMGWFNGAPARSWKLGGKPDDGLISAARVPTDAVHPSGWQVPPGYCSGYGIEAEIFVRLSRDLNEHTDLDLAYDAVEAWMPGIELCDTRWLEGEKADPLLRLADQQLSRALIAGKPQLFRKSLNWNEQKVSLLVNGVSHIFGKVGHPFIDPLSSLPWLARHAVAYSNPLRAGDLVATGSWTGLCWVSAGSRVEVAFDGLGEAVLFT</sequence>